<feature type="region of interest" description="Disordered" evidence="1">
    <location>
        <begin position="1"/>
        <end position="35"/>
    </location>
</feature>
<dbReference type="AlphaFoldDB" id="A0A4Z2GDK1"/>
<evidence type="ECO:0000256" key="1">
    <source>
        <dbReference type="SAM" id="MobiDB-lite"/>
    </source>
</evidence>
<dbReference type="Proteomes" id="UP000314294">
    <property type="component" value="Unassembled WGS sequence"/>
</dbReference>
<name>A0A4Z2GDK1_9TELE</name>
<proteinExistence type="predicted"/>
<accession>A0A4Z2GDK1</accession>
<protein>
    <submittedName>
        <fullName evidence="2">Uncharacterized protein</fullName>
    </submittedName>
</protein>
<evidence type="ECO:0000313" key="2">
    <source>
        <dbReference type="EMBL" id="TNN50983.1"/>
    </source>
</evidence>
<sequence>MCEHESLTPVEPVEEHGAGPSERLSVSSELGGRRSEQPNISTLFFYPSSVTLGLARSTWGGVAGDDVTGDLVFYSLSCLFIVPLPPPIHVAVSSPPDTKCFAARRLGAAARRHK</sequence>
<reference evidence="2 3" key="1">
    <citation type="submission" date="2019-03" db="EMBL/GenBank/DDBJ databases">
        <title>First draft genome of Liparis tanakae, snailfish: a comprehensive survey of snailfish specific genes.</title>
        <authorList>
            <person name="Kim W."/>
            <person name="Song I."/>
            <person name="Jeong J.-H."/>
            <person name="Kim D."/>
            <person name="Kim S."/>
            <person name="Ryu S."/>
            <person name="Song J.Y."/>
            <person name="Lee S.K."/>
        </authorList>
    </citation>
    <scope>NUCLEOTIDE SEQUENCE [LARGE SCALE GENOMIC DNA]</scope>
    <source>
        <tissue evidence="2">Muscle</tissue>
    </source>
</reference>
<evidence type="ECO:0000313" key="3">
    <source>
        <dbReference type="Proteomes" id="UP000314294"/>
    </source>
</evidence>
<dbReference type="EMBL" id="SRLO01000598">
    <property type="protein sequence ID" value="TNN50983.1"/>
    <property type="molecule type" value="Genomic_DNA"/>
</dbReference>
<keyword evidence="3" id="KW-1185">Reference proteome</keyword>
<comment type="caution">
    <text evidence="2">The sequence shown here is derived from an EMBL/GenBank/DDBJ whole genome shotgun (WGS) entry which is preliminary data.</text>
</comment>
<organism evidence="2 3">
    <name type="scientific">Liparis tanakae</name>
    <name type="common">Tanaka's snailfish</name>
    <dbReference type="NCBI Taxonomy" id="230148"/>
    <lineage>
        <taxon>Eukaryota</taxon>
        <taxon>Metazoa</taxon>
        <taxon>Chordata</taxon>
        <taxon>Craniata</taxon>
        <taxon>Vertebrata</taxon>
        <taxon>Euteleostomi</taxon>
        <taxon>Actinopterygii</taxon>
        <taxon>Neopterygii</taxon>
        <taxon>Teleostei</taxon>
        <taxon>Neoteleostei</taxon>
        <taxon>Acanthomorphata</taxon>
        <taxon>Eupercaria</taxon>
        <taxon>Perciformes</taxon>
        <taxon>Cottioidei</taxon>
        <taxon>Cottales</taxon>
        <taxon>Liparidae</taxon>
        <taxon>Liparis</taxon>
    </lineage>
</organism>
<gene>
    <name evidence="2" type="ORF">EYF80_038785</name>
</gene>